<evidence type="ECO:0000259" key="10">
    <source>
        <dbReference type="Pfam" id="PF13841"/>
    </source>
</evidence>
<keyword evidence="8" id="KW-1015">Disulfide bond</keyword>
<reference evidence="11" key="1">
    <citation type="submission" date="2025-08" db="UniProtKB">
        <authorList>
            <consortium name="Ensembl"/>
        </authorList>
    </citation>
    <scope>IDENTIFICATION</scope>
</reference>
<evidence type="ECO:0000256" key="8">
    <source>
        <dbReference type="ARBA" id="ARBA00023157"/>
    </source>
</evidence>
<evidence type="ECO:0000313" key="11">
    <source>
        <dbReference type="Ensembl" id="ENSSSCP00015037599.1"/>
    </source>
</evidence>
<evidence type="ECO:0000256" key="2">
    <source>
        <dbReference type="ARBA" id="ARBA00007371"/>
    </source>
</evidence>
<dbReference type="Ensembl" id="ENSSSCT00015091898.1">
    <property type="protein sequence ID" value="ENSSSCP00015037599.1"/>
    <property type="gene ID" value="ENSSSCG00015068521.1"/>
</dbReference>
<dbReference type="GO" id="GO:0045087">
    <property type="term" value="P:innate immune response"/>
    <property type="evidence" value="ECO:0007669"/>
    <property type="project" value="InterPro"/>
</dbReference>
<evidence type="ECO:0000256" key="9">
    <source>
        <dbReference type="RuleBase" id="RU231113"/>
    </source>
</evidence>
<dbReference type="Pfam" id="PF13841">
    <property type="entry name" value="Defensin_beta_2"/>
    <property type="match status" value="1"/>
</dbReference>
<evidence type="ECO:0000256" key="7">
    <source>
        <dbReference type="ARBA" id="ARBA00023022"/>
    </source>
</evidence>
<keyword evidence="6 9" id="KW-0211">Defensin</keyword>
<evidence type="ECO:0000256" key="5">
    <source>
        <dbReference type="ARBA" id="ARBA00022729"/>
    </source>
</evidence>
<evidence type="ECO:0000313" key="12">
    <source>
        <dbReference type="Proteomes" id="UP000694726"/>
    </source>
</evidence>
<name>A0A8D0UAF9_PIG</name>
<evidence type="ECO:0000256" key="1">
    <source>
        <dbReference type="ARBA" id="ARBA00004613"/>
    </source>
</evidence>
<sequence>MNLLLTFMICGLLTLVTKAGWNVERCWRYNIGHCRRRCLHLERYKHLCMNKRACCIPLSSDDPYTQWPLPPEDQTVGMKTPYFRPVSPGSELDDQITITITVDQGSTGTEQDIEGTAISFQASTPIPENIEDTKFSDKANTLNLHKL</sequence>
<dbReference type="InterPro" id="IPR025933">
    <property type="entry name" value="Beta_defensin_dom"/>
</dbReference>
<evidence type="ECO:0000256" key="3">
    <source>
        <dbReference type="ARBA" id="ARBA00022525"/>
    </source>
</evidence>
<proteinExistence type="inferred from homology"/>
<dbReference type="PANTHER" id="PTHR15001:SF12">
    <property type="entry name" value="BETA-DEFENSIN 125"/>
    <property type="match status" value="1"/>
</dbReference>
<keyword evidence="3 9" id="KW-0964">Secreted</keyword>
<evidence type="ECO:0000256" key="4">
    <source>
        <dbReference type="ARBA" id="ARBA00022529"/>
    </source>
</evidence>
<comment type="subcellular location">
    <subcellularLocation>
        <location evidence="1 9">Secreted</location>
    </subcellularLocation>
</comment>
<dbReference type="PANTHER" id="PTHR15001">
    <property type="entry name" value="BETA-DEFENSIN 123-RELATED"/>
    <property type="match status" value="1"/>
</dbReference>
<dbReference type="GO" id="GO:0005576">
    <property type="term" value="C:extracellular region"/>
    <property type="evidence" value="ECO:0007669"/>
    <property type="project" value="UniProtKB-SubCell"/>
</dbReference>
<protein>
    <recommendedName>
        <fullName evidence="9">Beta-defensin</fullName>
    </recommendedName>
</protein>
<dbReference type="GO" id="GO:0042742">
    <property type="term" value="P:defense response to bacterium"/>
    <property type="evidence" value="ECO:0007669"/>
    <property type="project" value="UniProtKB-UniRule"/>
</dbReference>
<comment type="similarity">
    <text evidence="2 9">Belongs to the beta-defensin family.</text>
</comment>
<feature type="chain" id="PRO_5034543318" description="Beta-defensin" evidence="9">
    <location>
        <begin position="20"/>
        <end position="147"/>
    </location>
</feature>
<feature type="signal peptide" evidence="9">
    <location>
        <begin position="1"/>
        <end position="19"/>
    </location>
</feature>
<organism evidence="11 12">
    <name type="scientific">Sus scrofa</name>
    <name type="common">Pig</name>
    <dbReference type="NCBI Taxonomy" id="9823"/>
    <lineage>
        <taxon>Eukaryota</taxon>
        <taxon>Metazoa</taxon>
        <taxon>Chordata</taxon>
        <taxon>Craniata</taxon>
        <taxon>Vertebrata</taxon>
        <taxon>Euteleostomi</taxon>
        <taxon>Mammalia</taxon>
        <taxon>Eutheria</taxon>
        <taxon>Laurasiatheria</taxon>
        <taxon>Artiodactyla</taxon>
        <taxon>Suina</taxon>
        <taxon>Suidae</taxon>
        <taxon>Sus</taxon>
    </lineage>
</organism>
<gene>
    <name evidence="11" type="primary">DEFB125</name>
</gene>
<keyword evidence="4 9" id="KW-0929">Antimicrobial</keyword>
<evidence type="ECO:0000256" key="6">
    <source>
        <dbReference type="ARBA" id="ARBA00022940"/>
    </source>
</evidence>
<keyword evidence="5 9" id="KW-0732">Signal</keyword>
<dbReference type="InterPro" id="IPR050544">
    <property type="entry name" value="Beta-defensin"/>
</dbReference>
<dbReference type="AlphaFoldDB" id="A0A8D0UAF9"/>
<comment type="function">
    <text evidence="9">Has antibacterial activity.</text>
</comment>
<dbReference type="Proteomes" id="UP000694726">
    <property type="component" value="Unplaced"/>
</dbReference>
<accession>A0A8D0UAF9</accession>
<keyword evidence="7 9" id="KW-0044">Antibiotic</keyword>
<feature type="domain" description="Beta-defensin" evidence="10">
    <location>
        <begin position="25"/>
        <end position="55"/>
    </location>
</feature>